<organism evidence="2 3">
    <name type="scientific">Roseospira visakhapatnamensis</name>
    <dbReference type="NCBI Taxonomy" id="390880"/>
    <lineage>
        <taxon>Bacteria</taxon>
        <taxon>Pseudomonadati</taxon>
        <taxon>Pseudomonadota</taxon>
        <taxon>Alphaproteobacteria</taxon>
        <taxon>Rhodospirillales</taxon>
        <taxon>Rhodospirillaceae</taxon>
        <taxon>Roseospira</taxon>
    </lineage>
</organism>
<dbReference type="SUPFAM" id="SSF52091">
    <property type="entry name" value="SpoIIaa-like"/>
    <property type="match status" value="1"/>
</dbReference>
<dbReference type="RefSeq" id="WP_184045190.1">
    <property type="nucleotide sequence ID" value="NZ_JACIGK010000015.1"/>
</dbReference>
<reference evidence="2 3" key="1">
    <citation type="submission" date="2020-08" db="EMBL/GenBank/DDBJ databases">
        <title>Genome sequencing of Purple Non-Sulfur Bacteria from various extreme environments.</title>
        <authorList>
            <person name="Mayer M."/>
        </authorList>
    </citation>
    <scope>NUCLEOTIDE SEQUENCE [LARGE SCALE GENOMIC DNA]</scope>
    <source>
        <strain evidence="2 3">JA131</strain>
    </source>
</reference>
<feature type="domain" description="STAS" evidence="1">
    <location>
        <begin position="20"/>
        <end position="108"/>
    </location>
</feature>
<gene>
    <name evidence="2" type="ORF">GGD89_002225</name>
</gene>
<evidence type="ECO:0000313" key="2">
    <source>
        <dbReference type="EMBL" id="MBB4266593.1"/>
    </source>
</evidence>
<dbReference type="PANTHER" id="PTHR33495">
    <property type="entry name" value="ANTI-SIGMA FACTOR ANTAGONIST TM_1081-RELATED-RELATED"/>
    <property type="match status" value="1"/>
</dbReference>
<evidence type="ECO:0000259" key="1">
    <source>
        <dbReference type="PROSITE" id="PS50801"/>
    </source>
</evidence>
<proteinExistence type="predicted"/>
<protein>
    <submittedName>
        <fullName evidence="2">Anti-sigma B factor antagonist</fullName>
    </submittedName>
</protein>
<dbReference type="PROSITE" id="PS50801">
    <property type="entry name" value="STAS"/>
    <property type="match status" value="1"/>
</dbReference>
<evidence type="ECO:0000313" key="3">
    <source>
        <dbReference type="Proteomes" id="UP000554286"/>
    </source>
</evidence>
<dbReference type="InterPro" id="IPR002645">
    <property type="entry name" value="STAS_dom"/>
</dbReference>
<dbReference type="PANTHER" id="PTHR33495:SF2">
    <property type="entry name" value="ANTI-SIGMA FACTOR ANTAGONIST TM_1081-RELATED"/>
    <property type="match status" value="1"/>
</dbReference>
<name>A0A7W6RER7_9PROT</name>
<dbReference type="CDD" id="cd07043">
    <property type="entry name" value="STAS_anti-anti-sigma_factors"/>
    <property type="match status" value="1"/>
</dbReference>
<dbReference type="EMBL" id="JACIGK010000015">
    <property type="protein sequence ID" value="MBB4266593.1"/>
    <property type="molecule type" value="Genomic_DNA"/>
</dbReference>
<comment type="caution">
    <text evidence="2">The sequence shown here is derived from an EMBL/GenBank/DDBJ whole genome shotgun (WGS) entry which is preliminary data.</text>
</comment>
<dbReference type="AlphaFoldDB" id="A0A7W6RER7"/>
<dbReference type="Proteomes" id="UP000554286">
    <property type="component" value="Unassembled WGS sequence"/>
</dbReference>
<keyword evidence="3" id="KW-1185">Reference proteome</keyword>
<dbReference type="GO" id="GO:0043856">
    <property type="term" value="F:anti-sigma factor antagonist activity"/>
    <property type="evidence" value="ECO:0007669"/>
    <property type="project" value="TreeGrafter"/>
</dbReference>
<dbReference type="Pfam" id="PF01740">
    <property type="entry name" value="STAS"/>
    <property type="match status" value="1"/>
</dbReference>
<sequence>MMQVERDDDVIVITVDAARLDAGSATAFHHGASQALKNEKKAVFDLSAVGFMDSTGVGALVGVTKTMRKGGGIAVCGLTPAVKTVFTLLRMDMMFKVKPDRTAAVALLRET</sequence>
<dbReference type="Gene3D" id="3.30.750.24">
    <property type="entry name" value="STAS domain"/>
    <property type="match status" value="1"/>
</dbReference>
<dbReference type="InterPro" id="IPR036513">
    <property type="entry name" value="STAS_dom_sf"/>
</dbReference>
<accession>A0A7W6RER7</accession>